<feature type="transmembrane region" description="Helical" evidence="1">
    <location>
        <begin position="20"/>
        <end position="40"/>
    </location>
</feature>
<dbReference type="EMBL" id="CAXLJM020000046">
    <property type="protein sequence ID" value="CAL8111779.1"/>
    <property type="molecule type" value="Genomic_DNA"/>
</dbReference>
<proteinExistence type="predicted"/>
<evidence type="ECO:0000313" key="2">
    <source>
        <dbReference type="EMBL" id="CAL8111779.1"/>
    </source>
</evidence>
<keyword evidence="3" id="KW-1185">Reference proteome</keyword>
<keyword evidence="1" id="KW-0812">Transmembrane</keyword>
<reference evidence="2 3" key="1">
    <citation type="submission" date="2024-08" db="EMBL/GenBank/DDBJ databases">
        <authorList>
            <person name="Cucini C."/>
            <person name="Frati F."/>
        </authorList>
    </citation>
    <scope>NUCLEOTIDE SEQUENCE [LARGE SCALE GENOMIC DNA]</scope>
</reference>
<protein>
    <submittedName>
        <fullName evidence="2">Uncharacterized protein</fullName>
    </submittedName>
</protein>
<keyword evidence="1" id="KW-0472">Membrane</keyword>
<sequence length="61" mass="6452">MYITNDDIPKCIVQSDSKSYGLDLALVIFAFAVSGFAMTVKTMYVGKMPIAIISLSNGGGS</sequence>
<name>A0ABP1QZ59_9HEXA</name>
<keyword evidence="1" id="KW-1133">Transmembrane helix</keyword>
<dbReference type="Proteomes" id="UP001642540">
    <property type="component" value="Unassembled WGS sequence"/>
</dbReference>
<gene>
    <name evidence="2" type="ORF">ODALV1_LOCUS15352</name>
</gene>
<comment type="caution">
    <text evidence="2">The sequence shown here is derived from an EMBL/GenBank/DDBJ whole genome shotgun (WGS) entry which is preliminary data.</text>
</comment>
<accession>A0ABP1QZ59</accession>
<organism evidence="2 3">
    <name type="scientific">Orchesella dallaii</name>
    <dbReference type="NCBI Taxonomy" id="48710"/>
    <lineage>
        <taxon>Eukaryota</taxon>
        <taxon>Metazoa</taxon>
        <taxon>Ecdysozoa</taxon>
        <taxon>Arthropoda</taxon>
        <taxon>Hexapoda</taxon>
        <taxon>Collembola</taxon>
        <taxon>Entomobryomorpha</taxon>
        <taxon>Entomobryoidea</taxon>
        <taxon>Orchesellidae</taxon>
        <taxon>Orchesellinae</taxon>
        <taxon>Orchesella</taxon>
    </lineage>
</organism>
<evidence type="ECO:0000313" key="3">
    <source>
        <dbReference type="Proteomes" id="UP001642540"/>
    </source>
</evidence>
<evidence type="ECO:0000256" key="1">
    <source>
        <dbReference type="SAM" id="Phobius"/>
    </source>
</evidence>